<dbReference type="Proteomes" id="UP000093819">
    <property type="component" value="Unassembled WGS sequence"/>
</dbReference>
<dbReference type="InterPro" id="IPR010982">
    <property type="entry name" value="Lambda_DNA-bd_dom_sf"/>
</dbReference>
<feature type="domain" description="HTH cro/C1-type" evidence="1">
    <location>
        <begin position="14"/>
        <end position="49"/>
    </location>
</feature>
<dbReference type="InterPro" id="IPR001387">
    <property type="entry name" value="Cro/C1-type_HTH"/>
</dbReference>
<dbReference type="SUPFAM" id="SSF47413">
    <property type="entry name" value="lambda repressor-like DNA-binding domains"/>
    <property type="match status" value="1"/>
</dbReference>
<evidence type="ECO:0000313" key="3">
    <source>
        <dbReference type="Proteomes" id="UP000093819"/>
    </source>
</evidence>
<dbReference type="GO" id="GO:0003677">
    <property type="term" value="F:DNA binding"/>
    <property type="evidence" value="ECO:0007669"/>
    <property type="project" value="InterPro"/>
</dbReference>
<comment type="caution">
    <text evidence="2">The sequence shown here is derived from an EMBL/GenBank/DDBJ whole genome shotgun (WGS) entry which is preliminary data.</text>
</comment>
<sequence>MTLRDVEAATDKSVSNGYLSQIESGTVERPSPNVLFHLATVYDIDYTDLLTRAGHRIPKSGTGFTVAPQTVAGVPLRALQELDEHDQELLRDYLEFLQSRKKNRL</sequence>
<dbReference type="Pfam" id="PF01381">
    <property type="entry name" value="HTH_3"/>
    <property type="match status" value="1"/>
</dbReference>
<accession>A0A1A3NMH9</accession>
<protein>
    <recommendedName>
        <fullName evidence="1">HTH cro/C1-type domain-containing protein</fullName>
    </recommendedName>
</protein>
<dbReference type="CDD" id="cd00093">
    <property type="entry name" value="HTH_XRE"/>
    <property type="match status" value="1"/>
</dbReference>
<dbReference type="EMBL" id="LZLR01000088">
    <property type="protein sequence ID" value="OBK23031.1"/>
    <property type="molecule type" value="Genomic_DNA"/>
</dbReference>
<reference evidence="2 3" key="1">
    <citation type="submission" date="2016-06" db="EMBL/GenBank/DDBJ databases">
        <authorList>
            <person name="Kjaerup R.B."/>
            <person name="Dalgaard T.S."/>
            <person name="Juul-Madsen H.R."/>
        </authorList>
    </citation>
    <scope>NUCLEOTIDE SEQUENCE [LARGE SCALE GENOMIC DNA]</scope>
    <source>
        <strain evidence="2 3">1245335.1</strain>
    </source>
</reference>
<evidence type="ECO:0000313" key="2">
    <source>
        <dbReference type="EMBL" id="OBK23031.1"/>
    </source>
</evidence>
<evidence type="ECO:0000259" key="1">
    <source>
        <dbReference type="PROSITE" id="PS50943"/>
    </source>
</evidence>
<organism evidence="2 3">
    <name type="scientific">Mycobacterium asiaticum</name>
    <dbReference type="NCBI Taxonomy" id="1790"/>
    <lineage>
        <taxon>Bacteria</taxon>
        <taxon>Bacillati</taxon>
        <taxon>Actinomycetota</taxon>
        <taxon>Actinomycetes</taxon>
        <taxon>Mycobacteriales</taxon>
        <taxon>Mycobacteriaceae</taxon>
        <taxon>Mycobacterium</taxon>
    </lineage>
</organism>
<gene>
    <name evidence="2" type="ORF">A5635_20355</name>
</gene>
<dbReference type="AlphaFoldDB" id="A0A1A3NMH9"/>
<dbReference type="Gene3D" id="1.10.260.40">
    <property type="entry name" value="lambda repressor-like DNA-binding domains"/>
    <property type="match status" value="1"/>
</dbReference>
<name>A0A1A3NMH9_MYCAS</name>
<proteinExistence type="predicted"/>
<dbReference type="PROSITE" id="PS50943">
    <property type="entry name" value="HTH_CROC1"/>
    <property type="match status" value="1"/>
</dbReference>